<comment type="subcellular location">
    <subcellularLocation>
        <location evidence="1">Nucleus</location>
    </subcellularLocation>
</comment>
<evidence type="ECO:0000256" key="4">
    <source>
        <dbReference type="ARBA" id="ARBA00023163"/>
    </source>
</evidence>
<dbReference type="PROSITE" id="PS51032">
    <property type="entry name" value="AP2_ERF"/>
    <property type="match status" value="1"/>
</dbReference>
<dbReference type="FunFam" id="3.30.730.10:FF:000001">
    <property type="entry name" value="Ethylene-responsive transcription factor 2"/>
    <property type="match status" value="1"/>
</dbReference>
<dbReference type="GO" id="GO:0003677">
    <property type="term" value="F:DNA binding"/>
    <property type="evidence" value="ECO:0007669"/>
    <property type="project" value="UniProtKB-KW"/>
</dbReference>
<keyword evidence="2" id="KW-0805">Transcription regulation</keyword>
<evidence type="ECO:0000256" key="2">
    <source>
        <dbReference type="ARBA" id="ARBA00023015"/>
    </source>
</evidence>
<keyword evidence="5" id="KW-0539">Nucleus</keyword>
<dbReference type="Gene3D" id="3.30.730.10">
    <property type="entry name" value="AP2/ERF domain"/>
    <property type="match status" value="1"/>
</dbReference>
<evidence type="ECO:0000256" key="1">
    <source>
        <dbReference type="ARBA" id="ARBA00004123"/>
    </source>
</evidence>
<dbReference type="SMART" id="SM00380">
    <property type="entry name" value="AP2"/>
    <property type="match status" value="1"/>
</dbReference>
<dbReference type="InterPro" id="IPR036955">
    <property type="entry name" value="AP2/ERF_dom_sf"/>
</dbReference>
<evidence type="ECO:0000256" key="5">
    <source>
        <dbReference type="ARBA" id="ARBA00023242"/>
    </source>
</evidence>
<evidence type="ECO:0000313" key="7">
    <source>
        <dbReference type="EMBL" id="CAL0313468.1"/>
    </source>
</evidence>
<dbReference type="PANTHER" id="PTHR31194">
    <property type="entry name" value="SHN SHINE , DNA BINDING / TRANSCRIPTION FACTOR"/>
    <property type="match status" value="1"/>
</dbReference>
<sequence>MNNYHIMQSSLYSNLDRDQEYSIIVSTLTRVISSPFDASNVVIHSPVSYDTNNTKNTHQHMHDTCHQTQTHINQHHESEEATATNSGALTCYQQNQSSFPYPDTCCVCKINGCEGCNFFLQETERKKERKYRGVRQRPWGKWVAEIRDPRRAKRVWLGTFETAEKAAKAYDKAAIEFHGARAKTNFEFQAAMA</sequence>
<dbReference type="PRINTS" id="PR00367">
    <property type="entry name" value="ETHRSPELEMNT"/>
</dbReference>
<protein>
    <recommendedName>
        <fullName evidence="6">AP2/ERF domain-containing protein</fullName>
    </recommendedName>
</protein>
<dbReference type="AlphaFoldDB" id="A0AAV1WVY8"/>
<accession>A0AAV1WVY8</accession>
<dbReference type="GO" id="GO:0003700">
    <property type="term" value="F:DNA-binding transcription factor activity"/>
    <property type="evidence" value="ECO:0007669"/>
    <property type="project" value="InterPro"/>
</dbReference>
<dbReference type="Proteomes" id="UP001497480">
    <property type="component" value="Unassembled WGS sequence"/>
</dbReference>
<evidence type="ECO:0000313" key="8">
    <source>
        <dbReference type="Proteomes" id="UP001497480"/>
    </source>
</evidence>
<dbReference type="InterPro" id="IPR050913">
    <property type="entry name" value="AP2/ERF_ERF"/>
</dbReference>
<proteinExistence type="predicted"/>
<dbReference type="PANTHER" id="PTHR31194:SF189">
    <property type="entry name" value="AP2_ERF DOMAIN-CONTAINING PROTEIN"/>
    <property type="match status" value="1"/>
</dbReference>
<keyword evidence="3" id="KW-0238">DNA-binding</keyword>
<dbReference type="SUPFAM" id="SSF54171">
    <property type="entry name" value="DNA-binding domain"/>
    <property type="match status" value="1"/>
</dbReference>
<feature type="domain" description="AP2/ERF" evidence="6">
    <location>
        <begin position="130"/>
        <end position="187"/>
    </location>
</feature>
<organism evidence="7 8">
    <name type="scientific">Lupinus luteus</name>
    <name type="common">European yellow lupine</name>
    <dbReference type="NCBI Taxonomy" id="3873"/>
    <lineage>
        <taxon>Eukaryota</taxon>
        <taxon>Viridiplantae</taxon>
        <taxon>Streptophyta</taxon>
        <taxon>Embryophyta</taxon>
        <taxon>Tracheophyta</taxon>
        <taxon>Spermatophyta</taxon>
        <taxon>Magnoliopsida</taxon>
        <taxon>eudicotyledons</taxon>
        <taxon>Gunneridae</taxon>
        <taxon>Pentapetalae</taxon>
        <taxon>rosids</taxon>
        <taxon>fabids</taxon>
        <taxon>Fabales</taxon>
        <taxon>Fabaceae</taxon>
        <taxon>Papilionoideae</taxon>
        <taxon>50 kb inversion clade</taxon>
        <taxon>genistoids sensu lato</taxon>
        <taxon>core genistoids</taxon>
        <taxon>Genisteae</taxon>
        <taxon>Lupinus</taxon>
    </lineage>
</organism>
<evidence type="ECO:0000259" key="6">
    <source>
        <dbReference type="PROSITE" id="PS51032"/>
    </source>
</evidence>
<reference evidence="7 8" key="1">
    <citation type="submission" date="2024-03" db="EMBL/GenBank/DDBJ databases">
        <authorList>
            <person name="Martinez-Hernandez J."/>
        </authorList>
    </citation>
    <scope>NUCLEOTIDE SEQUENCE [LARGE SCALE GENOMIC DNA]</scope>
</reference>
<keyword evidence="8" id="KW-1185">Reference proteome</keyword>
<comment type="caution">
    <text evidence="7">The sequence shown here is derived from an EMBL/GenBank/DDBJ whole genome shotgun (WGS) entry which is preliminary data.</text>
</comment>
<keyword evidence="4" id="KW-0804">Transcription</keyword>
<dbReference type="GO" id="GO:0005634">
    <property type="term" value="C:nucleus"/>
    <property type="evidence" value="ECO:0007669"/>
    <property type="project" value="UniProtKB-SubCell"/>
</dbReference>
<gene>
    <name evidence="7" type="ORF">LLUT_LOCUS14528</name>
</gene>
<dbReference type="Pfam" id="PF00847">
    <property type="entry name" value="AP2"/>
    <property type="match status" value="1"/>
</dbReference>
<evidence type="ECO:0000256" key="3">
    <source>
        <dbReference type="ARBA" id="ARBA00023125"/>
    </source>
</evidence>
<dbReference type="CDD" id="cd00018">
    <property type="entry name" value="AP2"/>
    <property type="match status" value="1"/>
</dbReference>
<dbReference type="InterPro" id="IPR001471">
    <property type="entry name" value="AP2/ERF_dom"/>
</dbReference>
<name>A0AAV1WVY8_LUPLU</name>
<dbReference type="InterPro" id="IPR016177">
    <property type="entry name" value="DNA-bd_dom_sf"/>
</dbReference>
<dbReference type="EMBL" id="CAXHTB010000010">
    <property type="protein sequence ID" value="CAL0313468.1"/>
    <property type="molecule type" value="Genomic_DNA"/>
</dbReference>